<feature type="signal peptide" evidence="1">
    <location>
        <begin position="1"/>
        <end position="19"/>
    </location>
</feature>
<sequence>MRAIYVLFAIAAALNSAIAATAIETDDPLKAFVLDLYPRGSDYFINGKHDTTLFRCVADFNGDARLDIALSELSIWGNRTGPFDIFTREPNGRFKYLRTSDYESKLKALCRERLESCFSNDYLSTEKCQWKNEFAE</sequence>
<protein>
    <submittedName>
        <fullName evidence="2">Uncharacterized protein</fullName>
    </submittedName>
</protein>
<evidence type="ECO:0000256" key="1">
    <source>
        <dbReference type="SAM" id="SignalP"/>
    </source>
</evidence>
<organism evidence="2 3">
    <name type="scientific">Methylomonas koyamae</name>
    <dbReference type="NCBI Taxonomy" id="702114"/>
    <lineage>
        <taxon>Bacteria</taxon>
        <taxon>Pseudomonadati</taxon>
        <taxon>Pseudomonadota</taxon>
        <taxon>Gammaproteobacteria</taxon>
        <taxon>Methylococcales</taxon>
        <taxon>Methylococcaceae</taxon>
        <taxon>Methylomonas</taxon>
    </lineage>
</organism>
<feature type="chain" id="PRO_5008069447" evidence="1">
    <location>
        <begin position="20"/>
        <end position="136"/>
    </location>
</feature>
<name>A0A177NQJ7_9GAMM</name>
<accession>A0A177NQJ7</accession>
<keyword evidence="3" id="KW-1185">Reference proteome</keyword>
<reference evidence="3" key="1">
    <citation type="submission" date="2016-03" db="EMBL/GenBank/DDBJ databases">
        <authorList>
            <person name="Heylen K."/>
            <person name="De Vos P."/>
            <person name="Vekeman B."/>
        </authorList>
    </citation>
    <scope>NUCLEOTIDE SEQUENCE [LARGE SCALE GENOMIC DNA]</scope>
    <source>
        <strain evidence="3">R-45383</strain>
    </source>
</reference>
<dbReference type="RefSeq" id="WP_064027996.1">
    <property type="nucleotide sequence ID" value="NZ_LUUK01000156.1"/>
</dbReference>
<comment type="caution">
    <text evidence="2">The sequence shown here is derived from an EMBL/GenBank/DDBJ whole genome shotgun (WGS) entry which is preliminary data.</text>
</comment>
<evidence type="ECO:0000313" key="2">
    <source>
        <dbReference type="EMBL" id="OAI19583.1"/>
    </source>
</evidence>
<proteinExistence type="predicted"/>
<gene>
    <name evidence="2" type="ORF">A1355_04335</name>
</gene>
<dbReference type="AlphaFoldDB" id="A0A177NQJ7"/>
<keyword evidence="1" id="KW-0732">Signal</keyword>
<dbReference type="Proteomes" id="UP000077628">
    <property type="component" value="Unassembled WGS sequence"/>
</dbReference>
<dbReference type="EMBL" id="LUUK01000156">
    <property type="protein sequence ID" value="OAI19583.1"/>
    <property type="molecule type" value="Genomic_DNA"/>
</dbReference>
<evidence type="ECO:0000313" key="3">
    <source>
        <dbReference type="Proteomes" id="UP000077628"/>
    </source>
</evidence>